<keyword evidence="8 11" id="KW-0408">Iron</keyword>
<comment type="function">
    <text evidence="1 11">Catalyzes the methylthiolation of N6-threonylcarbamoyladenosine (t(6)A), leading to the formation of 2-methylthio-N6-threonylcarbamoyladenosine (ms(2)t(6)A) at position 37 in tRNAs that read codons beginning with adenine.</text>
</comment>
<dbReference type="InterPro" id="IPR006466">
    <property type="entry name" value="MiaB-like_arc_euk"/>
</dbReference>
<dbReference type="InterPro" id="IPR020612">
    <property type="entry name" value="Methylthiotransferase_CS"/>
</dbReference>
<dbReference type="CDD" id="cd01335">
    <property type="entry name" value="Radical_SAM"/>
    <property type="match status" value="1"/>
</dbReference>
<evidence type="ECO:0000256" key="12">
    <source>
        <dbReference type="SAM" id="MobiDB-lite"/>
    </source>
</evidence>
<dbReference type="Gene3D" id="3.40.50.12160">
    <property type="entry name" value="Methylthiotransferase, N-terminal domain"/>
    <property type="match status" value="1"/>
</dbReference>
<dbReference type="FunFam" id="3.80.30.20:FF:000002">
    <property type="entry name" value="threonylcarbamoyladenosine tRNA methylthiotransferase isoform X2"/>
    <property type="match status" value="1"/>
</dbReference>
<evidence type="ECO:0000256" key="8">
    <source>
        <dbReference type="ARBA" id="ARBA00023004"/>
    </source>
</evidence>
<evidence type="ECO:0000256" key="6">
    <source>
        <dbReference type="ARBA" id="ARBA00022694"/>
    </source>
</evidence>
<keyword evidence="9 11" id="KW-0411">Iron-sulfur</keyword>
<dbReference type="PANTHER" id="PTHR11918:SF45">
    <property type="entry name" value="THREONYLCARBAMOYLADENOSINE TRNA METHYLTHIOTRANSFERASE"/>
    <property type="match status" value="1"/>
</dbReference>
<evidence type="ECO:0000256" key="7">
    <source>
        <dbReference type="ARBA" id="ARBA00022723"/>
    </source>
</evidence>
<dbReference type="InterPro" id="IPR007197">
    <property type="entry name" value="rSAM"/>
</dbReference>
<feature type="domain" description="MTTase N-terminal" evidence="14">
    <location>
        <begin position="59"/>
        <end position="163"/>
    </location>
</feature>
<keyword evidence="7 11" id="KW-0479">Metal-binding</keyword>
<keyword evidence="3 11" id="KW-0004">4Fe-4S</keyword>
<dbReference type="GO" id="GO:0005789">
    <property type="term" value="C:endoplasmic reticulum membrane"/>
    <property type="evidence" value="ECO:0007669"/>
    <property type="project" value="UniProtKB-SubCell"/>
</dbReference>
<dbReference type="AlphaFoldDB" id="A0A8C8E3C5"/>
<keyword evidence="11" id="KW-0256">Endoplasmic reticulum</keyword>
<keyword evidence="4 11" id="KW-0808">Transferase</keyword>
<dbReference type="SUPFAM" id="SSF102114">
    <property type="entry name" value="Radical SAM enzymes"/>
    <property type="match status" value="1"/>
</dbReference>
<evidence type="ECO:0000259" key="13">
    <source>
        <dbReference type="PROSITE" id="PS50926"/>
    </source>
</evidence>
<comment type="catalytic activity">
    <reaction evidence="10 11">
        <text>N(6)-L-threonylcarbamoyladenosine(37) in tRNA + (sulfur carrier)-SH + AH2 + 2 S-adenosyl-L-methionine = 2-methylsulfanyl-N(6)-L-threonylcarbamoyladenosine(37) in tRNA + (sulfur carrier)-H + 5'-deoxyadenosine + L-methionine + A + S-adenosyl-L-homocysteine + 2 H(+)</text>
        <dbReference type="Rhea" id="RHEA:37075"/>
        <dbReference type="Rhea" id="RHEA-COMP:10163"/>
        <dbReference type="Rhea" id="RHEA-COMP:11092"/>
        <dbReference type="Rhea" id="RHEA-COMP:14737"/>
        <dbReference type="Rhea" id="RHEA-COMP:14739"/>
        <dbReference type="ChEBI" id="CHEBI:13193"/>
        <dbReference type="ChEBI" id="CHEBI:15378"/>
        <dbReference type="ChEBI" id="CHEBI:17319"/>
        <dbReference type="ChEBI" id="CHEBI:17499"/>
        <dbReference type="ChEBI" id="CHEBI:29917"/>
        <dbReference type="ChEBI" id="CHEBI:57844"/>
        <dbReference type="ChEBI" id="CHEBI:57856"/>
        <dbReference type="ChEBI" id="CHEBI:59789"/>
        <dbReference type="ChEBI" id="CHEBI:64428"/>
        <dbReference type="ChEBI" id="CHEBI:74418"/>
        <dbReference type="ChEBI" id="CHEBI:74420"/>
        <dbReference type="EC" id="2.8.4.5"/>
    </reaction>
</comment>
<dbReference type="InterPro" id="IPR006638">
    <property type="entry name" value="Elp3/MiaA/NifB-like_rSAM"/>
</dbReference>
<feature type="region of interest" description="Disordered" evidence="12">
    <location>
        <begin position="1"/>
        <end position="47"/>
    </location>
</feature>
<dbReference type="SFLD" id="SFLDS00029">
    <property type="entry name" value="Radical_SAM"/>
    <property type="match status" value="1"/>
</dbReference>
<dbReference type="Pfam" id="PF00919">
    <property type="entry name" value="UPF0004"/>
    <property type="match status" value="1"/>
</dbReference>
<dbReference type="Pfam" id="PF04055">
    <property type="entry name" value="Radical_SAM"/>
    <property type="match status" value="1"/>
</dbReference>
<dbReference type="GO" id="GO:0035598">
    <property type="term" value="F:tRNA (N(6)-L-threonylcarbamoyladenosine(37)-C(2))-methylthiotransferase activity"/>
    <property type="evidence" value="ECO:0007669"/>
    <property type="project" value="UniProtKB-UniRule"/>
</dbReference>
<dbReference type="PROSITE" id="PS01278">
    <property type="entry name" value="MTTASE_RADICAL"/>
    <property type="match status" value="1"/>
</dbReference>
<evidence type="ECO:0000256" key="5">
    <source>
        <dbReference type="ARBA" id="ARBA00022691"/>
    </source>
</evidence>
<keyword evidence="17" id="KW-1185">Reference proteome</keyword>
<dbReference type="PROSITE" id="PS51918">
    <property type="entry name" value="RADICAL_SAM"/>
    <property type="match status" value="1"/>
</dbReference>
<dbReference type="Ensembl" id="ENSOSIT00000051474.1">
    <property type="protein sequence ID" value="ENSOSIP00000048980.1"/>
    <property type="gene ID" value="ENSOSIG00000023018.1"/>
</dbReference>
<dbReference type="InterPro" id="IPR058240">
    <property type="entry name" value="rSAM_sf"/>
</dbReference>
<dbReference type="InterPro" id="IPR013848">
    <property type="entry name" value="Methylthiotransferase_N"/>
</dbReference>
<dbReference type="PROSITE" id="PS50926">
    <property type="entry name" value="TRAM"/>
    <property type="match status" value="1"/>
</dbReference>
<dbReference type="InterPro" id="IPR023404">
    <property type="entry name" value="rSAM_horseshoe"/>
</dbReference>
<reference evidence="16" key="1">
    <citation type="submission" date="2025-08" db="UniProtKB">
        <authorList>
            <consortium name="Ensembl"/>
        </authorList>
    </citation>
    <scope>IDENTIFICATION</scope>
</reference>
<evidence type="ECO:0000256" key="10">
    <source>
        <dbReference type="ARBA" id="ARBA00051661"/>
    </source>
</evidence>
<dbReference type="Gene3D" id="3.80.30.20">
    <property type="entry name" value="tm_1862 like domain"/>
    <property type="match status" value="1"/>
</dbReference>
<evidence type="ECO:0000313" key="17">
    <source>
        <dbReference type="Proteomes" id="UP000694383"/>
    </source>
</evidence>
<dbReference type="InterPro" id="IPR002792">
    <property type="entry name" value="TRAM_dom"/>
</dbReference>
<dbReference type="GO" id="GO:0046872">
    <property type="term" value="F:metal ion binding"/>
    <property type="evidence" value="ECO:0007669"/>
    <property type="project" value="UniProtKB-UniRule"/>
</dbReference>
<comment type="subcellular location">
    <subcellularLocation>
        <location evidence="11">Endoplasmic reticulum membrane</location>
        <topology evidence="11">Single-pass membrane protein</topology>
    </subcellularLocation>
</comment>
<dbReference type="NCBIfam" id="TIGR00089">
    <property type="entry name" value="MiaB/RimO family radical SAM methylthiotransferase"/>
    <property type="match status" value="1"/>
</dbReference>
<evidence type="ECO:0000313" key="16">
    <source>
        <dbReference type="Ensembl" id="ENSOSIP00000048980.1"/>
    </source>
</evidence>
<dbReference type="SFLD" id="SFLDG01082">
    <property type="entry name" value="B12-binding_domain_containing"/>
    <property type="match status" value="1"/>
</dbReference>
<dbReference type="NCBIfam" id="TIGR01578">
    <property type="entry name" value="MiaB-like-B"/>
    <property type="match status" value="1"/>
</dbReference>
<accession>A0A8C8E3C5</accession>
<name>A0A8C8E3C5_9TELE</name>
<keyword evidence="5 11" id="KW-0949">S-adenosyl-L-methionine</keyword>
<comment type="cofactor">
    <cofactor evidence="11">
        <name>[4Fe-4S] cluster</name>
        <dbReference type="ChEBI" id="CHEBI:49883"/>
    </cofactor>
    <text evidence="11">Binds 1 or 2 [4Fe-4S] cluster. One cluster is coordinated with 3 cysteines and an exchangeable S-adenosyl-L-methionine.</text>
</comment>
<evidence type="ECO:0000259" key="14">
    <source>
        <dbReference type="PROSITE" id="PS51449"/>
    </source>
</evidence>
<comment type="similarity">
    <text evidence="2 11">Belongs to the methylthiotransferase family. CDKAL1 subfamily.</text>
</comment>
<dbReference type="GO" id="GO:0051539">
    <property type="term" value="F:4 iron, 4 sulfur cluster binding"/>
    <property type="evidence" value="ECO:0007669"/>
    <property type="project" value="UniProtKB-UniRule"/>
</dbReference>
<organism evidence="16 17">
    <name type="scientific">Oryzias sinensis</name>
    <name type="common">Chinese medaka</name>
    <dbReference type="NCBI Taxonomy" id="183150"/>
    <lineage>
        <taxon>Eukaryota</taxon>
        <taxon>Metazoa</taxon>
        <taxon>Chordata</taxon>
        <taxon>Craniata</taxon>
        <taxon>Vertebrata</taxon>
        <taxon>Euteleostomi</taxon>
        <taxon>Actinopterygii</taxon>
        <taxon>Neopterygii</taxon>
        <taxon>Teleostei</taxon>
        <taxon>Neoteleostei</taxon>
        <taxon>Acanthomorphata</taxon>
        <taxon>Ovalentaria</taxon>
        <taxon>Atherinomorphae</taxon>
        <taxon>Beloniformes</taxon>
        <taxon>Adrianichthyidae</taxon>
        <taxon>Oryziinae</taxon>
        <taxon>Oryzias</taxon>
    </lineage>
</organism>
<sequence length="560" mass="63376">MPSACDPVIEDIEDMVSSTDPTPHERQSARKNIVPRPKKKKELLNDEELQADSVIPGMQKIWMKTWGCSHNNSDGEYMAGQLAASGYKMTAEADLWLLNSCTVKNPAEDHFRNSIKKAQEQEKKVVVAGCVPQAQPRMDYLKGLSIIGVISSHSVRLLGQKKEGGRRLGGARLDLPKIRKNPLIEIISINTGCLNACTYCKTKHARGDLASYPIEELVKRVRQSFQEGVCEIWLTSEDTGAYGRDIGTDLPTLLWRLVEQIPDGAMLRLGMTNPPYILEHLGEMAKILNHPRVYAFLHVPVQSASDSVLMDMKREYCIDDFKRVVDFLKERVPGVTIATDIICGFPGETEEDFQETLELVKLYRFPSLFINQFYPRPGTPAAKMEQVPAQVKKQRTRELSQLFHSYNPYDHKVGEMQHVLVTEESFDAQYYVAHNKFYEQVLVPKKVEFKGKMIEVEIYEAGKHFMKGRPVEDSKPFNPSIAAPLQQGEVLSLVSETNCLHLPGSVCVFLPYLKRESCVYKSLFKFCALSKRMAMNICVWILIHARLCSLRKSSSVSSVR</sequence>
<evidence type="ECO:0000256" key="1">
    <source>
        <dbReference type="ARBA" id="ARBA00002399"/>
    </source>
</evidence>
<evidence type="ECO:0000256" key="11">
    <source>
        <dbReference type="RuleBase" id="RU368081"/>
    </source>
</evidence>
<dbReference type="PANTHER" id="PTHR11918">
    <property type="entry name" value="RADICAL SAM PROTEINS"/>
    <property type="match status" value="1"/>
</dbReference>
<dbReference type="InterPro" id="IPR005839">
    <property type="entry name" value="Methylthiotransferase"/>
</dbReference>
<protein>
    <recommendedName>
        <fullName evidence="11">tRNA-t(6)A37 methylthiotransferase</fullName>
        <ecNumber evidence="11">2.8.4.5</ecNumber>
    </recommendedName>
</protein>
<reference evidence="16" key="2">
    <citation type="submission" date="2025-09" db="UniProtKB">
        <authorList>
            <consortium name="Ensembl"/>
        </authorList>
    </citation>
    <scope>IDENTIFICATION</scope>
</reference>
<proteinExistence type="inferred from homology"/>
<dbReference type="Proteomes" id="UP000694383">
    <property type="component" value="Unplaced"/>
</dbReference>
<evidence type="ECO:0000259" key="15">
    <source>
        <dbReference type="PROSITE" id="PS51918"/>
    </source>
</evidence>
<evidence type="ECO:0000256" key="3">
    <source>
        <dbReference type="ARBA" id="ARBA00022485"/>
    </source>
</evidence>
<dbReference type="GeneTree" id="ENSGT00940000155952"/>
<dbReference type="SMART" id="SM00729">
    <property type="entry name" value="Elp3"/>
    <property type="match status" value="1"/>
</dbReference>
<evidence type="ECO:0000256" key="9">
    <source>
        <dbReference type="ARBA" id="ARBA00023014"/>
    </source>
</evidence>
<dbReference type="InterPro" id="IPR038135">
    <property type="entry name" value="Methylthiotransferase_N_sf"/>
</dbReference>
<dbReference type="EC" id="2.8.4.5" evidence="11"/>
<feature type="domain" description="Radical SAM core" evidence="15">
    <location>
        <begin position="179"/>
        <end position="410"/>
    </location>
</feature>
<evidence type="ECO:0000256" key="4">
    <source>
        <dbReference type="ARBA" id="ARBA00022679"/>
    </source>
</evidence>
<evidence type="ECO:0000256" key="2">
    <source>
        <dbReference type="ARBA" id="ARBA00008616"/>
    </source>
</evidence>
<dbReference type="PROSITE" id="PS51449">
    <property type="entry name" value="MTTASE_N"/>
    <property type="match status" value="1"/>
</dbReference>
<feature type="domain" description="TRAM" evidence="13">
    <location>
        <begin position="410"/>
        <end position="472"/>
    </location>
</feature>
<keyword evidence="6 11" id="KW-0819">tRNA processing</keyword>